<dbReference type="Gene3D" id="3.90.25.10">
    <property type="entry name" value="UDP-galactose 4-epimerase, domain 1"/>
    <property type="match status" value="1"/>
</dbReference>
<sequence length="111" mass="12455">KQTRSFLYIDECLEAVRRLMDSTFIGPVNIGSEEMVTINKLAETVMDIAGKTLTIKHIPGPLGVRGRNSDNRLIEEKLGWKPTMSLREGLGNTYPWIKGQVEKTKKAVARP</sequence>
<dbReference type="PANTHER" id="PTHR43078">
    <property type="entry name" value="UDP-GLUCURONIC ACID DECARBOXYLASE-RELATED"/>
    <property type="match status" value="1"/>
</dbReference>
<protein>
    <recommendedName>
        <fullName evidence="6">NAD(P)-binding domain-containing protein</fullName>
    </recommendedName>
</protein>
<dbReference type="GO" id="GO:0070403">
    <property type="term" value="F:NAD+ binding"/>
    <property type="evidence" value="ECO:0007669"/>
    <property type="project" value="InterPro"/>
</dbReference>
<accession>X1SWN9</accession>
<dbReference type="SUPFAM" id="SSF51735">
    <property type="entry name" value="NAD(P)-binding Rossmann-fold domains"/>
    <property type="match status" value="1"/>
</dbReference>
<organism evidence="5">
    <name type="scientific">marine sediment metagenome</name>
    <dbReference type="NCBI Taxonomy" id="412755"/>
    <lineage>
        <taxon>unclassified sequences</taxon>
        <taxon>metagenomes</taxon>
        <taxon>ecological metagenomes</taxon>
    </lineage>
</organism>
<keyword evidence="3" id="KW-0520">NAD</keyword>
<dbReference type="AlphaFoldDB" id="X1SWN9"/>
<dbReference type="Gene3D" id="3.40.50.720">
    <property type="entry name" value="NAD(P)-binding Rossmann-like Domain"/>
    <property type="match status" value="1"/>
</dbReference>
<feature type="non-terminal residue" evidence="5">
    <location>
        <position position="1"/>
    </location>
</feature>
<evidence type="ECO:0000256" key="3">
    <source>
        <dbReference type="ARBA" id="ARBA00023027"/>
    </source>
</evidence>
<dbReference type="PANTHER" id="PTHR43078:SF6">
    <property type="entry name" value="UDP-GLUCURONIC ACID DECARBOXYLASE 1"/>
    <property type="match status" value="1"/>
</dbReference>
<evidence type="ECO:0000256" key="4">
    <source>
        <dbReference type="ARBA" id="ARBA00023239"/>
    </source>
</evidence>
<comment type="caution">
    <text evidence="5">The sequence shown here is derived from an EMBL/GenBank/DDBJ whole genome shotgun (WGS) entry which is preliminary data.</text>
</comment>
<evidence type="ECO:0000256" key="2">
    <source>
        <dbReference type="ARBA" id="ARBA00022793"/>
    </source>
</evidence>
<dbReference type="GO" id="GO:0005737">
    <property type="term" value="C:cytoplasm"/>
    <property type="evidence" value="ECO:0007669"/>
    <property type="project" value="TreeGrafter"/>
</dbReference>
<keyword evidence="2" id="KW-0210">Decarboxylase</keyword>
<keyword evidence="4" id="KW-0456">Lyase</keyword>
<dbReference type="InterPro" id="IPR044516">
    <property type="entry name" value="UXS-like"/>
</dbReference>
<comment type="cofactor">
    <cofactor evidence="1">
        <name>NAD(+)</name>
        <dbReference type="ChEBI" id="CHEBI:57540"/>
    </cofactor>
</comment>
<dbReference type="GO" id="GO:0048040">
    <property type="term" value="F:UDP-glucuronate decarboxylase activity"/>
    <property type="evidence" value="ECO:0007669"/>
    <property type="project" value="TreeGrafter"/>
</dbReference>
<evidence type="ECO:0000313" key="5">
    <source>
        <dbReference type="EMBL" id="GAI83541.1"/>
    </source>
</evidence>
<evidence type="ECO:0008006" key="6">
    <source>
        <dbReference type="Google" id="ProtNLM"/>
    </source>
</evidence>
<gene>
    <name evidence="5" type="ORF">S12H4_26570</name>
</gene>
<reference evidence="5" key="1">
    <citation type="journal article" date="2014" name="Front. Microbiol.">
        <title>High frequency of phylogenetically diverse reductive dehalogenase-homologous genes in deep subseafloor sedimentary metagenomes.</title>
        <authorList>
            <person name="Kawai M."/>
            <person name="Futagami T."/>
            <person name="Toyoda A."/>
            <person name="Takaki Y."/>
            <person name="Nishi S."/>
            <person name="Hori S."/>
            <person name="Arai W."/>
            <person name="Tsubouchi T."/>
            <person name="Morono Y."/>
            <person name="Uchiyama I."/>
            <person name="Ito T."/>
            <person name="Fujiyama A."/>
            <person name="Inagaki F."/>
            <person name="Takami H."/>
        </authorList>
    </citation>
    <scope>NUCLEOTIDE SEQUENCE</scope>
    <source>
        <strain evidence="5">Expedition CK06-06</strain>
    </source>
</reference>
<dbReference type="InterPro" id="IPR036291">
    <property type="entry name" value="NAD(P)-bd_dom_sf"/>
</dbReference>
<name>X1SWN9_9ZZZZ</name>
<dbReference type="EMBL" id="BARW01015091">
    <property type="protein sequence ID" value="GAI83541.1"/>
    <property type="molecule type" value="Genomic_DNA"/>
</dbReference>
<evidence type="ECO:0000256" key="1">
    <source>
        <dbReference type="ARBA" id="ARBA00001911"/>
    </source>
</evidence>
<proteinExistence type="predicted"/>
<dbReference type="GO" id="GO:0042732">
    <property type="term" value="P:D-xylose metabolic process"/>
    <property type="evidence" value="ECO:0007669"/>
    <property type="project" value="InterPro"/>
</dbReference>